<sequence length="192" mass="20841">MDEREPQPGDVAANHDVRSLPKRRRRTLITLGLLRAFATSGLLVALYYVLPLDRFSVPSLALALAVGLVALGLTSYWEVRSIVRSRFPGMRAVQALATLVPFFLLLFASTYFTLGTRDPAVFSETLSRSDALYFTVSTFATVGFGDIVAQTDAVRLLVSGQILLDLVILGLGIRVLLGAVQRGRSGGTERAE</sequence>
<keyword evidence="1" id="KW-0472">Membrane</keyword>
<accession>A0A7W3JAH8</accession>
<keyword evidence="1" id="KW-1133">Transmembrane helix</keyword>
<keyword evidence="1" id="KW-0812">Transmembrane</keyword>
<protein>
    <submittedName>
        <fullName evidence="3">Voltage-gated potassium channel Kch</fullName>
    </submittedName>
</protein>
<dbReference type="AlphaFoldDB" id="A0A7W3JAH8"/>
<keyword evidence="3" id="KW-0407">Ion channel</keyword>
<dbReference type="SUPFAM" id="SSF81324">
    <property type="entry name" value="Voltage-gated potassium channels"/>
    <property type="match status" value="1"/>
</dbReference>
<feature type="transmembrane region" description="Helical" evidence="1">
    <location>
        <begin position="28"/>
        <end position="49"/>
    </location>
</feature>
<keyword evidence="3" id="KW-0406">Ion transport</keyword>
<organism evidence="3 4">
    <name type="scientific">Promicromonospora sukumoe</name>
    <dbReference type="NCBI Taxonomy" id="88382"/>
    <lineage>
        <taxon>Bacteria</taxon>
        <taxon>Bacillati</taxon>
        <taxon>Actinomycetota</taxon>
        <taxon>Actinomycetes</taxon>
        <taxon>Micrococcales</taxon>
        <taxon>Promicromonosporaceae</taxon>
        <taxon>Promicromonospora</taxon>
    </lineage>
</organism>
<dbReference type="InterPro" id="IPR013099">
    <property type="entry name" value="K_chnl_dom"/>
</dbReference>
<dbReference type="GO" id="GO:0034220">
    <property type="term" value="P:monoatomic ion transmembrane transport"/>
    <property type="evidence" value="ECO:0007669"/>
    <property type="project" value="UniProtKB-KW"/>
</dbReference>
<feature type="transmembrane region" description="Helical" evidence="1">
    <location>
        <begin position="89"/>
        <end position="111"/>
    </location>
</feature>
<reference evidence="3 4" key="1">
    <citation type="submission" date="2020-07" db="EMBL/GenBank/DDBJ databases">
        <title>Sequencing the genomes of 1000 actinobacteria strains.</title>
        <authorList>
            <person name="Klenk H.-P."/>
        </authorList>
    </citation>
    <scope>NUCLEOTIDE SEQUENCE [LARGE SCALE GENOMIC DNA]</scope>
    <source>
        <strain evidence="3 4">DSM 44121</strain>
    </source>
</reference>
<name>A0A7W3JAH8_9MICO</name>
<feature type="transmembrane region" description="Helical" evidence="1">
    <location>
        <begin position="55"/>
        <end position="77"/>
    </location>
</feature>
<proteinExistence type="predicted"/>
<comment type="caution">
    <text evidence="3">The sequence shown here is derived from an EMBL/GenBank/DDBJ whole genome shotgun (WGS) entry which is preliminary data.</text>
</comment>
<feature type="domain" description="Potassium channel" evidence="2">
    <location>
        <begin position="102"/>
        <end position="179"/>
    </location>
</feature>
<gene>
    <name evidence="3" type="ORF">FHX71_003230</name>
</gene>
<dbReference type="Proteomes" id="UP000540568">
    <property type="component" value="Unassembled WGS sequence"/>
</dbReference>
<dbReference type="RefSeq" id="WP_312877065.1">
    <property type="nucleotide sequence ID" value="NZ_BAAATF010000003.1"/>
</dbReference>
<keyword evidence="3" id="KW-0813">Transport</keyword>
<dbReference type="Pfam" id="PF07885">
    <property type="entry name" value="Ion_trans_2"/>
    <property type="match status" value="1"/>
</dbReference>
<evidence type="ECO:0000259" key="2">
    <source>
        <dbReference type="Pfam" id="PF07885"/>
    </source>
</evidence>
<evidence type="ECO:0000313" key="3">
    <source>
        <dbReference type="EMBL" id="MBA8809288.1"/>
    </source>
</evidence>
<keyword evidence="4" id="KW-1185">Reference proteome</keyword>
<dbReference type="Gene3D" id="1.10.287.70">
    <property type="match status" value="1"/>
</dbReference>
<evidence type="ECO:0000313" key="4">
    <source>
        <dbReference type="Proteomes" id="UP000540568"/>
    </source>
</evidence>
<evidence type="ECO:0000256" key="1">
    <source>
        <dbReference type="SAM" id="Phobius"/>
    </source>
</evidence>
<dbReference type="EMBL" id="JACGWV010000001">
    <property type="protein sequence ID" value="MBA8809288.1"/>
    <property type="molecule type" value="Genomic_DNA"/>
</dbReference>
<feature type="transmembrane region" description="Helical" evidence="1">
    <location>
        <begin position="156"/>
        <end position="177"/>
    </location>
</feature>